<evidence type="ECO:0000256" key="1">
    <source>
        <dbReference type="SAM" id="Coils"/>
    </source>
</evidence>
<evidence type="ECO:0000313" key="3">
    <source>
        <dbReference type="EnsemblPlants" id="QL04p074827:mrna"/>
    </source>
</evidence>
<keyword evidence="1" id="KW-0175">Coiled coil</keyword>
<evidence type="ECO:0000313" key="4">
    <source>
        <dbReference type="Proteomes" id="UP000594261"/>
    </source>
</evidence>
<keyword evidence="4" id="KW-1185">Reference proteome</keyword>
<evidence type="ECO:0000256" key="2">
    <source>
        <dbReference type="SAM" id="MobiDB-lite"/>
    </source>
</evidence>
<proteinExistence type="predicted"/>
<protein>
    <submittedName>
        <fullName evidence="3">Uncharacterized protein</fullName>
    </submittedName>
</protein>
<dbReference type="InParanoid" id="A0A7N2R3P1"/>
<feature type="region of interest" description="Disordered" evidence="2">
    <location>
        <begin position="1"/>
        <end position="53"/>
    </location>
</feature>
<reference evidence="3" key="2">
    <citation type="submission" date="2021-01" db="UniProtKB">
        <authorList>
            <consortium name="EnsemblPlants"/>
        </authorList>
    </citation>
    <scope>IDENTIFICATION</scope>
</reference>
<dbReference type="EMBL" id="LRBV02000004">
    <property type="status" value="NOT_ANNOTATED_CDS"/>
    <property type="molecule type" value="Genomic_DNA"/>
</dbReference>
<dbReference type="AlphaFoldDB" id="A0A7N2R3P1"/>
<dbReference type="EnsemblPlants" id="QL04p074827:mrna">
    <property type="protein sequence ID" value="QL04p074827:mrna"/>
    <property type="gene ID" value="QL04p074827"/>
</dbReference>
<dbReference type="Proteomes" id="UP000594261">
    <property type="component" value="Chromosome 4"/>
</dbReference>
<reference evidence="3 4" key="1">
    <citation type="journal article" date="2016" name="G3 (Bethesda)">
        <title>First Draft Assembly and Annotation of the Genome of a California Endemic Oak Quercus lobata Nee (Fagaceae).</title>
        <authorList>
            <person name="Sork V.L."/>
            <person name="Fitz-Gibbon S.T."/>
            <person name="Puiu D."/>
            <person name="Crepeau M."/>
            <person name="Gugger P.F."/>
            <person name="Sherman R."/>
            <person name="Stevens K."/>
            <person name="Langley C.H."/>
            <person name="Pellegrini M."/>
            <person name="Salzberg S.L."/>
        </authorList>
    </citation>
    <scope>NUCLEOTIDE SEQUENCE [LARGE SCALE GENOMIC DNA]</scope>
    <source>
        <strain evidence="3 4">cv. SW786</strain>
    </source>
</reference>
<sequence length="358" mass="39974">MSEFKTTDSPSFSKHRKLDDRGLPPNVSMDSSKSSSEVGLSGTASISGDGDSSPFEGPDCPFILPDAWEVNNQCSSLSKKRLLKIQSEFQIPYNVTTRDWKEKFFFGTNWVCVALIDEYFAKMKASAAKKNKNVQKVAALATSAIREGKLQLPTPGEKRKFIVDTSPKTFGTITRPKETPNHPSSTPACSASVDRLRVHDKGKGPFTPPKPPLLVQDASYAVEQALFIIKNEDIDDCDEYATSSIIVSELHDLIKAMVRMKILELRCKDYEDQVVALRKRLENNIEVIKGLSEFVSPLIEKVAILETKVKELEVQCASHVDLFIFPEDEKIHLSKELGKLQEELSNAKMRVVVKYSTS</sequence>
<organism evidence="3 4">
    <name type="scientific">Quercus lobata</name>
    <name type="common">Valley oak</name>
    <dbReference type="NCBI Taxonomy" id="97700"/>
    <lineage>
        <taxon>Eukaryota</taxon>
        <taxon>Viridiplantae</taxon>
        <taxon>Streptophyta</taxon>
        <taxon>Embryophyta</taxon>
        <taxon>Tracheophyta</taxon>
        <taxon>Spermatophyta</taxon>
        <taxon>Magnoliopsida</taxon>
        <taxon>eudicotyledons</taxon>
        <taxon>Gunneridae</taxon>
        <taxon>Pentapetalae</taxon>
        <taxon>rosids</taxon>
        <taxon>fabids</taxon>
        <taxon>Fagales</taxon>
        <taxon>Fagaceae</taxon>
        <taxon>Quercus</taxon>
    </lineage>
</organism>
<accession>A0A7N2R3P1</accession>
<name>A0A7N2R3P1_QUELO</name>
<dbReference type="Gramene" id="QL04p074827:mrna">
    <property type="protein sequence ID" value="QL04p074827:mrna"/>
    <property type="gene ID" value="QL04p074827"/>
</dbReference>
<feature type="region of interest" description="Disordered" evidence="2">
    <location>
        <begin position="172"/>
        <end position="191"/>
    </location>
</feature>
<feature type="coiled-coil region" evidence="1">
    <location>
        <begin position="253"/>
        <end position="280"/>
    </location>
</feature>